<keyword evidence="6" id="KW-0503">Monooxygenase</keyword>
<dbReference type="Gene3D" id="1.10.630.10">
    <property type="entry name" value="Cytochrome P450"/>
    <property type="match status" value="1"/>
</dbReference>
<organism evidence="7 8">
    <name type="scientific">Nocardia seriolae</name>
    <dbReference type="NCBI Taxonomy" id="37332"/>
    <lineage>
        <taxon>Bacteria</taxon>
        <taxon>Bacillati</taxon>
        <taxon>Actinomycetota</taxon>
        <taxon>Actinomycetes</taxon>
        <taxon>Mycobacteriales</taxon>
        <taxon>Nocardiaceae</taxon>
        <taxon>Nocardia</taxon>
    </lineage>
</organism>
<dbReference type="PRINTS" id="PR00359">
    <property type="entry name" value="BP450"/>
</dbReference>
<proteinExistence type="inferred from homology"/>
<dbReference type="EMBL" id="BBYQ01000271">
    <property type="protein sequence ID" value="GAP33451.1"/>
    <property type="molecule type" value="Genomic_DNA"/>
</dbReference>
<keyword evidence="5" id="KW-0408">Iron</keyword>
<evidence type="ECO:0000256" key="1">
    <source>
        <dbReference type="ARBA" id="ARBA00010617"/>
    </source>
</evidence>
<keyword evidence="2" id="KW-0349">Heme</keyword>
<sequence>MTAADAADAVIEYLGGLIERKRRVHTGDLLSDLVSAHDVNDQLTETELISTAYLLLIAGHETTLNAIGNGTLHLMRNLEQWEALRNDSSLIPDAVEEFLRLESPLKHAIFRCATESLSIGGIEIPAGDFVLLV</sequence>
<dbReference type="InterPro" id="IPR036396">
    <property type="entry name" value="Cyt_P450_sf"/>
</dbReference>
<dbReference type="PANTHER" id="PTHR46696:SF1">
    <property type="entry name" value="CYTOCHROME P450 YJIB-RELATED"/>
    <property type="match status" value="1"/>
</dbReference>
<feature type="non-terminal residue" evidence="7">
    <location>
        <position position="133"/>
    </location>
</feature>
<protein>
    <submittedName>
        <fullName evidence="7">Cytochrome P450</fullName>
    </submittedName>
</protein>
<name>A0ABC9Z779_9NOCA</name>
<dbReference type="AlphaFoldDB" id="A0ABC9Z779"/>
<reference evidence="8" key="1">
    <citation type="submission" date="2015-07" db="EMBL/GenBank/DDBJ databases">
        <title>Nocardia seriolae U-1 whole genome shotgun sequence.</title>
        <authorList>
            <person name="Imajoh M."/>
            <person name="Fukumoto Y."/>
            <person name="Sukeda M."/>
            <person name="Yamane J."/>
            <person name="Yamasaki K."/>
            <person name="Shimizu M."/>
            <person name="Ohnishi K."/>
            <person name="Oshima S."/>
        </authorList>
    </citation>
    <scope>NUCLEOTIDE SEQUENCE [LARGE SCALE GENOMIC DNA]</scope>
    <source>
        <strain evidence="8">U-1</strain>
    </source>
</reference>
<dbReference type="PANTHER" id="PTHR46696">
    <property type="entry name" value="P450, PUTATIVE (EUROFUNG)-RELATED"/>
    <property type="match status" value="1"/>
</dbReference>
<keyword evidence="3" id="KW-0479">Metal-binding</keyword>
<comment type="caution">
    <text evidence="7">The sequence shown here is derived from an EMBL/GenBank/DDBJ whole genome shotgun (WGS) entry which is preliminary data.</text>
</comment>
<accession>A0ABC9Z779</accession>
<dbReference type="Proteomes" id="UP000037179">
    <property type="component" value="Unassembled WGS sequence"/>
</dbReference>
<dbReference type="SUPFAM" id="SSF48264">
    <property type="entry name" value="Cytochrome P450"/>
    <property type="match status" value="1"/>
</dbReference>
<keyword evidence="8" id="KW-1185">Reference proteome</keyword>
<dbReference type="GO" id="GO:0046872">
    <property type="term" value="F:metal ion binding"/>
    <property type="evidence" value="ECO:0007669"/>
    <property type="project" value="UniProtKB-KW"/>
</dbReference>
<evidence type="ECO:0000256" key="5">
    <source>
        <dbReference type="ARBA" id="ARBA00023004"/>
    </source>
</evidence>
<gene>
    <name evidence="7" type="ORF">NSK11_contig00271-0004</name>
</gene>
<reference evidence="7 8" key="2">
    <citation type="journal article" date="2016" name="Genome Announc.">
        <title>Draft Genome Sequence of Erythromycin- and Oxytetracycline-Sensitive Nocardia seriolae Strain U-1 (NBRC 110359).</title>
        <authorList>
            <person name="Imajoh M."/>
            <person name="Sukeda M."/>
            <person name="Shimizu M."/>
            <person name="Yamane J."/>
            <person name="Ohnishi K."/>
            <person name="Oshima S."/>
        </authorList>
    </citation>
    <scope>NUCLEOTIDE SEQUENCE [LARGE SCALE GENOMIC DNA]</scope>
    <source>
        <strain evidence="7 8">U-1</strain>
    </source>
</reference>
<evidence type="ECO:0000256" key="2">
    <source>
        <dbReference type="ARBA" id="ARBA00022617"/>
    </source>
</evidence>
<evidence type="ECO:0000313" key="8">
    <source>
        <dbReference type="Proteomes" id="UP000037179"/>
    </source>
</evidence>
<evidence type="ECO:0000256" key="3">
    <source>
        <dbReference type="ARBA" id="ARBA00022723"/>
    </source>
</evidence>
<evidence type="ECO:0000256" key="4">
    <source>
        <dbReference type="ARBA" id="ARBA00023002"/>
    </source>
</evidence>
<dbReference type="RefSeq" id="WP_152649438.1">
    <property type="nucleotide sequence ID" value="NZ_BAWD02000268.1"/>
</dbReference>
<comment type="similarity">
    <text evidence="1">Belongs to the cytochrome P450 family.</text>
</comment>
<evidence type="ECO:0000313" key="7">
    <source>
        <dbReference type="EMBL" id="GAP33451.1"/>
    </source>
</evidence>
<evidence type="ECO:0000256" key="6">
    <source>
        <dbReference type="ARBA" id="ARBA00023033"/>
    </source>
</evidence>
<dbReference type="Pfam" id="PF00067">
    <property type="entry name" value="p450"/>
    <property type="match status" value="1"/>
</dbReference>
<keyword evidence="4" id="KW-0560">Oxidoreductase</keyword>
<dbReference type="InterPro" id="IPR002397">
    <property type="entry name" value="Cyt_P450_B"/>
</dbReference>
<dbReference type="GO" id="GO:0004497">
    <property type="term" value="F:monooxygenase activity"/>
    <property type="evidence" value="ECO:0007669"/>
    <property type="project" value="UniProtKB-KW"/>
</dbReference>
<dbReference type="InterPro" id="IPR001128">
    <property type="entry name" value="Cyt_P450"/>
</dbReference>